<feature type="compositionally biased region" description="Basic residues" evidence="6">
    <location>
        <begin position="1419"/>
        <end position="1429"/>
    </location>
</feature>
<feature type="region of interest" description="Disordered" evidence="6">
    <location>
        <begin position="1266"/>
        <end position="1451"/>
    </location>
</feature>
<dbReference type="GO" id="GO:0000785">
    <property type="term" value="C:chromatin"/>
    <property type="evidence" value="ECO:0007669"/>
    <property type="project" value="TreeGrafter"/>
</dbReference>
<feature type="compositionally biased region" description="Polar residues" evidence="6">
    <location>
        <begin position="589"/>
        <end position="608"/>
    </location>
</feature>
<dbReference type="InterPro" id="IPR011989">
    <property type="entry name" value="ARM-like"/>
</dbReference>
<feature type="region of interest" description="Disordered" evidence="6">
    <location>
        <begin position="269"/>
        <end position="299"/>
    </location>
</feature>
<feature type="compositionally biased region" description="Acidic residues" evidence="6">
    <location>
        <begin position="1440"/>
        <end position="1451"/>
    </location>
</feature>
<dbReference type="Gene3D" id="1.25.10.10">
    <property type="entry name" value="Leucine-rich Repeat Variant"/>
    <property type="match status" value="1"/>
</dbReference>
<feature type="compositionally biased region" description="Polar residues" evidence="6">
    <location>
        <begin position="1337"/>
        <end position="1347"/>
    </location>
</feature>
<comment type="subcellular location">
    <subcellularLocation>
        <location evidence="1">Nucleus</location>
    </subcellularLocation>
</comment>
<dbReference type="EMBL" id="MU003831">
    <property type="protein sequence ID" value="KAF2718067.1"/>
    <property type="molecule type" value="Genomic_DNA"/>
</dbReference>
<keyword evidence="3" id="KW-0498">Mitosis</keyword>
<evidence type="ECO:0000256" key="6">
    <source>
        <dbReference type="SAM" id="MobiDB-lite"/>
    </source>
</evidence>
<dbReference type="Pfam" id="PF20168">
    <property type="entry name" value="PDS5"/>
    <property type="match status" value="1"/>
</dbReference>
<evidence type="ECO:0000256" key="3">
    <source>
        <dbReference type="ARBA" id="ARBA00022776"/>
    </source>
</evidence>
<proteinExistence type="predicted"/>
<evidence type="ECO:0000313" key="8">
    <source>
        <dbReference type="Proteomes" id="UP000799441"/>
    </source>
</evidence>
<comment type="caution">
    <text evidence="7">The sequence shown here is derived from an EMBL/GenBank/DDBJ whole genome shotgun (WGS) entry which is preliminary data.</text>
</comment>
<dbReference type="PANTHER" id="PTHR12663:SF0">
    <property type="entry name" value="PRECOCIOUS DISSOCIATION OF SISTERS 5, ISOFORM A"/>
    <property type="match status" value="1"/>
</dbReference>
<gene>
    <name evidence="7" type="ORF">K431DRAFT_231689</name>
</gene>
<dbReference type="Proteomes" id="UP000799441">
    <property type="component" value="Unassembled WGS sequence"/>
</dbReference>
<organism evidence="7 8">
    <name type="scientific">Polychaeton citri CBS 116435</name>
    <dbReference type="NCBI Taxonomy" id="1314669"/>
    <lineage>
        <taxon>Eukaryota</taxon>
        <taxon>Fungi</taxon>
        <taxon>Dikarya</taxon>
        <taxon>Ascomycota</taxon>
        <taxon>Pezizomycotina</taxon>
        <taxon>Dothideomycetes</taxon>
        <taxon>Dothideomycetidae</taxon>
        <taxon>Capnodiales</taxon>
        <taxon>Capnodiaceae</taxon>
        <taxon>Polychaeton</taxon>
    </lineage>
</organism>
<accession>A0A9P4Q013</accession>
<keyword evidence="4" id="KW-0539">Nucleus</keyword>
<evidence type="ECO:0008006" key="9">
    <source>
        <dbReference type="Google" id="ProtNLM"/>
    </source>
</evidence>
<evidence type="ECO:0000256" key="1">
    <source>
        <dbReference type="ARBA" id="ARBA00004123"/>
    </source>
</evidence>
<evidence type="ECO:0000256" key="5">
    <source>
        <dbReference type="ARBA" id="ARBA00023306"/>
    </source>
</evidence>
<dbReference type="GO" id="GO:0007064">
    <property type="term" value="P:mitotic sister chromatid cohesion"/>
    <property type="evidence" value="ECO:0007669"/>
    <property type="project" value="InterPro"/>
</dbReference>
<dbReference type="OrthoDB" id="200660at2759"/>
<feature type="compositionally biased region" description="Basic residues" evidence="6">
    <location>
        <begin position="1267"/>
        <end position="1276"/>
    </location>
</feature>
<dbReference type="CDD" id="cd19953">
    <property type="entry name" value="PDS5"/>
    <property type="match status" value="1"/>
</dbReference>
<keyword evidence="2" id="KW-0132">Cell division</keyword>
<dbReference type="PANTHER" id="PTHR12663">
    <property type="entry name" value="ANDROGEN INDUCED INHIBITOR OF PROLIFERATION AS3 / PDS5-RELATED"/>
    <property type="match status" value="1"/>
</dbReference>
<dbReference type="GO" id="GO:0005634">
    <property type="term" value="C:nucleus"/>
    <property type="evidence" value="ECO:0007669"/>
    <property type="project" value="UniProtKB-SubCell"/>
</dbReference>
<reference evidence="7" key="1">
    <citation type="journal article" date="2020" name="Stud. Mycol.">
        <title>101 Dothideomycetes genomes: a test case for predicting lifestyles and emergence of pathogens.</title>
        <authorList>
            <person name="Haridas S."/>
            <person name="Albert R."/>
            <person name="Binder M."/>
            <person name="Bloem J."/>
            <person name="Labutti K."/>
            <person name="Salamov A."/>
            <person name="Andreopoulos B."/>
            <person name="Baker S."/>
            <person name="Barry K."/>
            <person name="Bills G."/>
            <person name="Bluhm B."/>
            <person name="Cannon C."/>
            <person name="Castanera R."/>
            <person name="Culley D."/>
            <person name="Daum C."/>
            <person name="Ezra D."/>
            <person name="Gonzalez J."/>
            <person name="Henrissat B."/>
            <person name="Kuo A."/>
            <person name="Liang C."/>
            <person name="Lipzen A."/>
            <person name="Lutzoni F."/>
            <person name="Magnuson J."/>
            <person name="Mondo S."/>
            <person name="Nolan M."/>
            <person name="Ohm R."/>
            <person name="Pangilinan J."/>
            <person name="Park H.-J."/>
            <person name="Ramirez L."/>
            <person name="Alfaro M."/>
            <person name="Sun H."/>
            <person name="Tritt A."/>
            <person name="Yoshinaga Y."/>
            <person name="Zwiers L.-H."/>
            <person name="Turgeon B."/>
            <person name="Goodwin S."/>
            <person name="Spatafora J."/>
            <person name="Crous P."/>
            <person name="Grigoriev I."/>
        </authorList>
    </citation>
    <scope>NUCLEOTIDE SEQUENCE</scope>
    <source>
        <strain evidence="7">CBS 116435</strain>
    </source>
</reference>
<dbReference type="SUPFAM" id="SSF48371">
    <property type="entry name" value="ARM repeat"/>
    <property type="match status" value="1"/>
</dbReference>
<keyword evidence="8" id="KW-1185">Reference proteome</keyword>
<feature type="compositionally biased region" description="Acidic residues" evidence="6">
    <location>
        <begin position="1348"/>
        <end position="1374"/>
    </location>
</feature>
<dbReference type="GO" id="GO:0051301">
    <property type="term" value="P:cell division"/>
    <property type="evidence" value="ECO:0007669"/>
    <property type="project" value="UniProtKB-KW"/>
</dbReference>
<evidence type="ECO:0000256" key="2">
    <source>
        <dbReference type="ARBA" id="ARBA00022618"/>
    </source>
</evidence>
<sequence>MQAEDGAQVQTLQFDQPLTWKAGRSIAVSDLLRRLRELYEELSQIEQDDADRESLVPKAQELASTQLTGHRDRGVKAWTLLNIVEMFRLLAPDAPYKQSQLKQIFGVFINEVVPAMANPGDPYNEQHVGVLDSLTSIKSIILLTDISDSDDLISKLFQNCFDMLGGEKAESEGESLPKNVEYHVANMLCTLVDECAQLPDEVVLNILAQFLRADPVVMGGMRNEDVDVELFEANPAYNMARSICNTCSEKMSRAIGNYFSSVLMEASESFSTNKTGPKRGKKRTHDESEDDSDEDIKIQPAEHDLQKVEQAHRMLRELWRSSPDVVQNIMQPIETELSAENTHLRTLAVQTVGDMVAGIGAAGLPQVALLDPEAYPSQSVDPSSTSLRVANPLLRPNAPHSFHSVHPGAYQAFLDRRRDRAAQVRSAWTMEAGRIIATAGGGKGLDADQERTLLKQLADMLVDTDERVRLAAVEAIDGFSFETIMVRVGSNGSVNTPNSILSNLADRIKDPKRPVRIAAMELLGRIWGVAVGAIVSGSERTEEVLGSIPSRIMSAWYVNNPEIHALISKVTYESLLPVRYPPLKKTDKSTTNGLAKSKDVQSGQSQGMESEHDPNVLRVERILTLVRSLEPKSKTVFFALVGQRQIAIAKYLEAYLKACEDWQSGNSDRNQKETEKKLEGLIDLISKMTLDPLSASEHLKKYAKANDRRSHQLIRFCYDSSSEYRKVANAQSNLRKNVAALPGNMDACLETLLPLVRTASILVYNKSHVPAIVSISRSDDKGLSQAAHEVLKEISARAPAIFKAHVLELCQALTRSPPSESQENDEGDVDTLKACADFARKFPNDMPTKDRKFYQALNAFALQGKPPLSAKHAVTIIVESAEKKEMYISQLLETCVNDFEYGKGNFLPKLATLSQLRLLANSESGEFSDEIMDIAVSKVLSEPHVDPDTATTGVQWEEQIDSHLAAKVWALKILVNGLRGHPGRSGEDQAAASALRSNSIQVFRLLNTLIERDGELSKTAKTPDHHKSRLRLTAAVLLLKLCSSGKVLNDMLGPRDFNRLAKTAQDPLPEVRAGFSKCLKKYLGRGRLPSRFFALVLIYAYEPNKETKEGIITWLRSRAAVARQSKELLMESVFARFMSLLAHHQDFSTDPEDILEFVEYIVFYLRNVATESNIPLIYYIAQRLKTVADGIDPDFSERLYILSDLADAVVRQFCESQGWSLQLYPGKLAMPKGIFQALSSHEVAQEISEKRHLPEDVVDHLEDRVKNALRTKKRKTESKQERATKKPKSSVDDEDRAPKKISNKGIREKRARKTAKTPRKKLIEDSIPSSERRKSTRQSSTKNYTEMDTSDEEAEMQDWDEEAEKENMDVDVDDVPTSTPPTSDPVRATEPVKPQPRPAETTRHQKSERAKAQTPKQMPTRRRMPRRAARSAVRTTTANDESDIPNESASE</sequence>
<feature type="compositionally biased region" description="Basic and acidic residues" evidence="6">
    <location>
        <begin position="1400"/>
        <end position="1411"/>
    </location>
</feature>
<dbReference type="InterPro" id="IPR039776">
    <property type="entry name" value="Pds5"/>
</dbReference>
<keyword evidence="5" id="KW-0131">Cell cycle</keyword>
<protein>
    <recommendedName>
        <fullName evidence="9">ARM repeat-containing protein</fullName>
    </recommendedName>
</protein>
<dbReference type="InterPro" id="IPR016024">
    <property type="entry name" value="ARM-type_fold"/>
</dbReference>
<feature type="region of interest" description="Disordered" evidence="6">
    <location>
        <begin position="586"/>
        <end position="611"/>
    </location>
</feature>
<feature type="compositionally biased region" description="Basic residues" evidence="6">
    <location>
        <begin position="1299"/>
        <end position="1320"/>
    </location>
</feature>
<name>A0A9P4Q013_9PEZI</name>
<evidence type="ECO:0000313" key="7">
    <source>
        <dbReference type="EMBL" id="KAF2718067.1"/>
    </source>
</evidence>
<dbReference type="GO" id="GO:0006281">
    <property type="term" value="P:DNA repair"/>
    <property type="evidence" value="ECO:0007669"/>
    <property type="project" value="TreeGrafter"/>
</dbReference>
<evidence type="ECO:0000256" key="4">
    <source>
        <dbReference type="ARBA" id="ARBA00023242"/>
    </source>
</evidence>